<dbReference type="OrthoDB" id="9799840at2"/>
<organism evidence="1 2">
    <name type="scientific">Mucilaginibacter psychrotolerans</name>
    <dbReference type="NCBI Taxonomy" id="1524096"/>
    <lineage>
        <taxon>Bacteria</taxon>
        <taxon>Pseudomonadati</taxon>
        <taxon>Bacteroidota</taxon>
        <taxon>Sphingobacteriia</taxon>
        <taxon>Sphingobacteriales</taxon>
        <taxon>Sphingobacteriaceae</taxon>
        <taxon>Mucilaginibacter</taxon>
    </lineage>
</organism>
<proteinExistence type="predicted"/>
<dbReference type="InterPro" id="IPR035959">
    <property type="entry name" value="RutC-like_sf"/>
</dbReference>
<protein>
    <recommendedName>
        <fullName evidence="3">RidA family protein</fullName>
    </recommendedName>
</protein>
<keyword evidence="2" id="KW-1185">Reference proteome</keyword>
<dbReference type="Gene3D" id="3.30.1330.40">
    <property type="entry name" value="RutC-like"/>
    <property type="match status" value="1"/>
</dbReference>
<dbReference type="Proteomes" id="UP000297540">
    <property type="component" value="Unassembled WGS sequence"/>
</dbReference>
<name>A0A4Y8S9L7_9SPHI</name>
<sequence>MADRKNFNTNLVPRGTKVFPQVVIANGFIFLSGTAGFSPATGKLISDSFEEQVVQLMPFPGGILFSVEGIAMI</sequence>
<evidence type="ECO:0000313" key="2">
    <source>
        <dbReference type="Proteomes" id="UP000297540"/>
    </source>
</evidence>
<accession>A0A4Y8S9L7</accession>
<evidence type="ECO:0008006" key="3">
    <source>
        <dbReference type="Google" id="ProtNLM"/>
    </source>
</evidence>
<dbReference type="SUPFAM" id="SSF55298">
    <property type="entry name" value="YjgF-like"/>
    <property type="match status" value="1"/>
</dbReference>
<dbReference type="EMBL" id="SOZE01000023">
    <property type="protein sequence ID" value="TFF35217.1"/>
    <property type="molecule type" value="Genomic_DNA"/>
</dbReference>
<dbReference type="RefSeq" id="WP_133233709.1">
    <property type="nucleotide sequence ID" value="NZ_SOZE01000023.1"/>
</dbReference>
<gene>
    <name evidence="1" type="ORF">E2R66_19830</name>
</gene>
<evidence type="ECO:0000313" key="1">
    <source>
        <dbReference type="EMBL" id="TFF35217.1"/>
    </source>
</evidence>
<reference evidence="1 2" key="1">
    <citation type="journal article" date="2017" name="Int. J. Syst. Evol. Microbiol.">
        <title>Mucilaginibacterpsychrotolerans sp. nov., isolated from peatlands.</title>
        <authorList>
            <person name="Deng Y."/>
            <person name="Shen L."/>
            <person name="Xu B."/>
            <person name="Liu Y."/>
            <person name="Gu Z."/>
            <person name="Liu H."/>
            <person name="Zhou Y."/>
        </authorList>
    </citation>
    <scope>NUCLEOTIDE SEQUENCE [LARGE SCALE GENOMIC DNA]</scope>
    <source>
        <strain evidence="1 2">NH7-4</strain>
    </source>
</reference>
<dbReference type="AlphaFoldDB" id="A0A4Y8S9L7"/>
<comment type="caution">
    <text evidence="1">The sequence shown here is derived from an EMBL/GenBank/DDBJ whole genome shotgun (WGS) entry which is preliminary data.</text>
</comment>